<dbReference type="RefSeq" id="WP_089526333.1">
    <property type="nucleotide sequence ID" value="NZ_NMUQ01000003.1"/>
</dbReference>
<evidence type="ECO:0000313" key="6">
    <source>
        <dbReference type="EMBL" id="OXM13629.1"/>
    </source>
</evidence>
<comment type="pathway">
    <text evidence="1">Carbohydrate acid metabolism.</text>
</comment>
<dbReference type="Proteomes" id="UP000215145">
    <property type="component" value="Unassembled WGS sequence"/>
</dbReference>
<dbReference type="InterPro" id="IPR000887">
    <property type="entry name" value="Aldlse_KDPG_KHG"/>
</dbReference>
<evidence type="ECO:0000313" key="7">
    <source>
        <dbReference type="Proteomes" id="UP000215145"/>
    </source>
</evidence>
<gene>
    <name evidence="6" type="ORF">CGZ75_21640</name>
</gene>
<dbReference type="Gene3D" id="3.20.20.70">
    <property type="entry name" value="Aldolase class I"/>
    <property type="match status" value="1"/>
</dbReference>
<evidence type="ECO:0000256" key="3">
    <source>
        <dbReference type="ARBA" id="ARBA00011233"/>
    </source>
</evidence>
<dbReference type="OrthoDB" id="9802667at2"/>
<dbReference type="InterPro" id="IPR013785">
    <property type="entry name" value="Aldolase_TIM"/>
</dbReference>
<dbReference type="AlphaFoldDB" id="A0A229NVJ1"/>
<evidence type="ECO:0000256" key="4">
    <source>
        <dbReference type="ARBA" id="ARBA00023239"/>
    </source>
</evidence>
<dbReference type="Pfam" id="PF01081">
    <property type="entry name" value="Aldolase"/>
    <property type="match status" value="1"/>
</dbReference>
<evidence type="ECO:0000256" key="2">
    <source>
        <dbReference type="ARBA" id="ARBA00006906"/>
    </source>
</evidence>
<proteinExistence type="inferred from homology"/>
<dbReference type="CDD" id="cd00452">
    <property type="entry name" value="KDPG_aldolase"/>
    <property type="match status" value="1"/>
</dbReference>
<dbReference type="PANTHER" id="PTHR30246:SF1">
    <property type="entry name" value="2-DEHYDRO-3-DEOXY-6-PHOSPHOGALACTONATE ALDOLASE-RELATED"/>
    <property type="match status" value="1"/>
</dbReference>
<organism evidence="6 7">
    <name type="scientific">Paenibacillus herberti</name>
    <dbReference type="NCBI Taxonomy" id="1619309"/>
    <lineage>
        <taxon>Bacteria</taxon>
        <taxon>Bacillati</taxon>
        <taxon>Bacillota</taxon>
        <taxon>Bacilli</taxon>
        <taxon>Bacillales</taxon>
        <taxon>Paenibacillaceae</taxon>
        <taxon>Paenibacillus</taxon>
    </lineage>
</organism>
<dbReference type="PANTHER" id="PTHR30246">
    <property type="entry name" value="2-KETO-3-DEOXY-6-PHOSPHOGLUCONATE ALDOLASE"/>
    <property type="match status" value="1"/>
</dbReference>
<dbReference type="GO" id="GO:0016829">
    <property type="term" value="F:lyase activity"/>
    <property type="evidence" value="ECO:0007669"/>
    <property type="project" value="UniProtKB-KW"/>
</dbReference>
<evidence type="ECO:0000256" key="5">
    <source>
        <dbReference type="ARBA" id="ARBA00023277"/>
    </source>
</evidence>
<keyword evidence="5" id="KW-0119">Carbohydrate metabolism</keyword>
<protein>
    <submittedName>
        <fullName evidence="6">2-dehydro-3-deoxyphosphogluconate aldolase</fullName>
    </submittedName>
</protein>
<dbReference type="SUPFAM" id="SSF51569">
    <property type="entry name" value="Aldolase"/>
    <property type="match status" value="1"/>
</dbReference>
<accession>A0A229NVJ1</accession>
<comment type="subunit">
    <text evidence="3">Homotrimer.</text>
</comment>
<comment type="caution">
    <text evidence="6">The sequence shown here is derived from an EMBL/GenBank/DDBJ whole genome shotgun (WGS) entry which is preliminary data.</text>
</comment>
<dbReference type="EMBL" id="NMUQ01000003">
    <property type="protein sequence ID" value="OXM13629.1"/>
    <property type="molecule type" value="Genomic_DNA"/>
</dbReference>
<comment type="similarity">
    <text evidence="2">Belongs to the KHG/KDPG aldolase family.</text>
</comment>
<evidence type="ECO:0000256" key="1">
    <source>
        <dbReference type="ARBA" id="ARBA00004761"/>
    </source>
</evidence>
<name>A0A229NVJ1_9BACL</name>
<reference evidence="6 7" key="1">
    <citation type="submission" date="2017-07" db="EMBL/GenBank/DDBJ databases">
        <title>Paenibacillus herberti R33 genome sequencing and assembly.</title>
        <authorList>
            <person name="Su W."/>
        </authorList>
    </citation>
    <scope>NUCLEOTIDE SEQUENCE [LARGE SCALE GENOMIC DNA]</scope>
    <source>
        <strain evidence="6 7">R33</strain>
    </source>
</reference>
<sequence>MGSLLETLQQEKIVAIFRGIGQAEADRAARALADGGIRLMEVTMNTDAALPILARWREQLDGLAFVGAGTVLDEKGAREAIAAGAQFLISPNLDEAVITYGAERGVSVWPGVMTPTEIVRAWKAGAEAVKIFPMASLGHRYLQELKAPLDHIPMMATGGVDLDNIGDYFRAGADAVGLGSKLVNLQWAREGRFELMEQRAREFTETVRGLGRQSNSFS</sequence>
<keyword evidence="4" id="KW-0456">Lyase</keyword>
<dbReference type="NCBIfam" id="TIGR01182">
    <property type="entry name" value="eda"/>
    <property type="match status" value="1"/>
</dbReference>
<keyword evidence="7" id="KW-1185">Reference proteome</keyword>